<dbReference type="GeneID" id="19168115"/>
<feature type="region of interest" description="Disordered" evidence="1">
    <location>
        <begin position="301"/>
        <end position="322"/>
    </location>
</feature>
<accession>W9YCR0</accession>
<dbReference type="RefSeq" id="XP_007732315.1">
    <property type="nucleotide sequence ID" value="XM_007734125.1"/>
</dbReference>
<gene>
    <name evidence="2" type="ORF">A1O3_03993</name>
</gene>
<evidence type="ECO:0000256" key="1">
    <source>
        <dbReference type="SAM" id="MobiDB-lite"/>
    </source>
</evidence>
<dbReference type="HOGENOM" id="CLU_553209_0_0_1"/>
<protein>
    <submittedName>
        <fullName evidence="2">Uncharacterized protein</fullName>
    </submittedName>
</protein>
<organism evidence="2 3">
    <name type="scientific">Capronia epimyces CBS 606.96</name>
    <dbReference type="NCBI Taxonomy" id="1182542"/>
    <lineage>
        <taxon>Eukaryota</taxon>
        <taxon>Fungi</taxon>
        <taxon>Dikarya</taxon>
        <taxon>Ascomycota</taxon>
        <taxon>Pezizomycotina</taxon>
        <taxon>Eurotiomycetes</taxon>
        <taxon>Chaetothyriomycetidae</taxon>
        <taxon>Chaetothyriales</taxon>
        <taxon>Herpotrichiellaceae</taxon>
        <taxon>Capronia</taxon>
    </lineage>
</organism>
<proteinExistence type="predicted"/>
<dbReference type="Proteomes" id="UP000019478">
    <property type="component" value="Unassembled WGS sequence"/>
</dbReference>
<dbReference type="EMBL" id="AMGY01000003">
    <property type="protein sequence ID" value="EXJ87036.1"/>
    <property type="molecule type" value="Genomic_DNA"/>
</dbReference>
<dbReference type="AlphaFoldDB" id="W9YCR0"/>
<sequence length="487" mass="55056">MAQTPAHIKHVHGPDRRISAYRDELVSVQSLYHDRRYKQCIALCEQLQRPEIHPVQQMFLWFYRAISYESIGLIAHDYSSNKLRFLYSAKENFTLALRSLPLPYMSTETGVYEQPEYSPLPSLSAIRSVSHANARLHVVSPARTGMAGMVQSASSCSNYSTGSIVLEPHKTPSTDDDSSFGNTHNPITPRLQAELNGTESGSITLPTTPATHKSRLSQSLSLEHKLADELVPSPLFSRKSKKAHITEPDEDIALRPLPPLPFSHHSNFELLGSRIVQVPAMRKTAVETLIARYEGCLPLTSSPIQSPTPTGHQRTGTVPESPVTPRFKIIRDAFTPNPVNEHLEAYLSSPDMTRYNACLSDFRMQLHNHISYLDKEIGRVHKAQDERTATKALSKTRFASFWSLEHKVSALKRKCLNSEGFRVCSSPEIENEQATRARPEKERIERLRSEGWHVRKETHGFKGLEWYENLGRCVERELTVTASKVRM</sequence>
<reference evidence="2 3" key="1">
    <citation type="submission" date="2013-03" db="EMBL/GenBank/DDBJ databases">
        <title>The Genome Sequence of Capronia epimyces CBS 606.96.</title>
        <authorList>
            <consortium name="The Broad Institute Genomics Platform"/>
            <person name="Cuomo C."/>
            <person name="de Hoog S."/>
            <person name="Gorbushina A."/>
            <person name="Walker B."/>
            <person name="Young S.K."/>
            <person name="Zeng Q."/>
            <person name="Gargeya S."/>
            <person name="Fitzgerald M."/>
            <person name="Haas B."/>
            <person name="Abouelleil A."/>
            <person name="Allen A.W."/>
            <person name="Alvarado L."/>
            <person name="Arachchi H.M."/>
            <person name="Berlin A.M."/>
            <person name="Chapman S.B."/>
            <person name="Gainer-Dewar J."/>
            <person name="Goldberg J."/>
            <person name="Griggs A."/>
            <person name="Gujja S."/>
            <person name="Hansen M."/>
            <person name="Howarth C."/>
            <person name="Imamovic A."/>
            <person name="Ireland A."/>
            <person name="Larimer J."/>
            <person name="McCowan C."/>
            <person name="Murphy C."/>
            <person name="Pearson M."/>
            <person name="Poon T.W."/>
            <person name="Priest M."/>
            <person name="Roberts A."/>
            <person name="Saif S."/>
            <person name="Shea T."/>
            <person name="Sisk P."/>
            <person name="Sykes S."/>
            <person name="Wortman J."/>
            <person name="Nusbaum C."/>
            <person name="Birren B."/>
        </authorList>
    </citation>
    <scope>NUCLEOTIDE SEQUENCE [LARGE SCALE GENOMIC DNA]</scope>
    <source>
        <strain evidence="2 3">CBS 606.96</strain>
    </source>
</reference>
<name>W9YCR0_9EURO</name>
<evidence type="ECO:0000313" key="3">
    <source>
        <dbReference type="Proteomes" id="UP000019478"/>
    </source>
</evidence>
<dbReference type="OrthoDB" id="3641178at2759"/>
<keyword evidence="3" id="KW-1185">Reference proteome</keyword>
<feature type="compositionally biased region" description="Polar residues" evidence="1">
    <location>
        <begin position="301"/>
        <end position="318"/>
    </location>
</feature>
<evidence type="ECO:0000313" key="2">
    <source>
        <dbReference type="EMBL" id="EXJ87036.1"/>
    </source>
</evidence>
<comment type="caution">
    <text evidence="2">The sequence shown here is derived from an EMBL/GenBank/DDBJ whole genome shotgun (WGS) entry which is preliminary data.</text>
</comment>
<dbReference type="eggNOG" id="ENOG502SZWN">
    <property type="taxonomic scope" value="Eukaryota"/>
</dbReference>